<feature type="transmembrane region" description="Helical" evidence="1">
    <location>
        <begin position="64"/>
        <end position="89"/>
    </location>
</feature>
<keyword evidence="1" id="KW-0812">Transmembrane</keyword>
<evidence type="ECO:0000313" key="4">
    <source>
        <dbReference type="Proteomes" id="UP000176650"/>
    </source>
</evidence>
<feature type="transmembrane region" description="Helical" evidence="1">
    <location>
        <begin position="110"/>
        <end position="130"/>
    </location>
</feature>
<proteinExistence type="predicted"/>
<sequence>MKKFIFIFAFAVLSMPMFAFGQCAPGTGSTGQPPCSALGTLDPNQTGEIGKNAFGSTAYDTTKFIATIIGLVNWFSWFIAIGAVVMGLYSGWLFITARDNAQQITAAQKTMLYAVIGIGVAIIAFGIIAITKSLLSIV</sequence>
<evidence type="ECO:0000256" key="2">
    <source>
        <dbReference type="SAM" id="SignalP"/>
    </source>
</evidence>
<keyword evidence="2" id="KW-0732">Signal</keyword>
<evidence type="ECO:0008006" key="5">
    <source>
        <dbReference type="Google" id="ProtNLM"/>
    </source>
</evidence>
<reference evidence="3 4" key="1">
    <citation type="journal article" date="2016" name="Nat. Commun.">
        <title>Thousands of microbial genomes shed light on interconnected biogeochemical processes in an aquifer system.</title>
        <authorList>
            <person name="Anantharaman K."/>
            <person name="Brown C.T."/>
            <person name="Hug L.A."/>
            <person name="Sharon I."/>
            <person name="Castelle C.J."/>
            <person name="Probst A.J."/>
            <person name="Thomas B.C."/>
            <person name="Singh A."/>
            <person name="Wilkins M.J."/>
            <person name="Karaoz U."/>
            <person name="Brodie E.L."/>
            <person name="Williams K.H."/>
            <person name="Hubbard S.S."/>
            <person name="Banfield J.F."/>
        </authorList>
    </citation>
    <scope>NUCLEOTIDE SEQUENCE [LARGE SCALE GENOMIC DNA]</scope>
</reference>
<evidence type="ECO:0000313" key="3">
    <source>
        <dbReference type="EMBL" id="OGD34469.1"/>
    </source>
</evidence>
<keyword evidence="1" id="KW-0472">Membrane</keyword>
<organism evidence="3 4">
    <name type="scientific">Candidatus Azambacteria bacterium RIFCSPLOWO2_01_FULL_46_25</name>
    <dbReference type="NCBI Taxonomy" id="1797298"/>
    <lineage>
        <taxon>Bacteria</taxon>
        <taxon>Candidatus Azamiibacteriota</taxon>
    </lineage>
</organism>
<dbReference type="EMBL" id="MEYS01000001">
    <property type="protein sequence ID" value="OGD34469.1"/>
    <property type="molecule type" value="Genomic_DNA"/>
</dbReference>
<dbReference type="AlphaFoldDB" id="A0A1F5BV25"/>
<gene>
    <name evidence="3" type="ORF">A2988_03015</name>
</gene>
<dbReference type="STRING" id="1797298.A2988_03015"/>
<accession>A0A1F5BV25</accession>
<protein>
    <recommendedName>
        <fullName evidence="5">DUF4190 domain-containing protein</fullName>
    </recommendedName>
</protein>
<evidence type="ECO:0000256" key="1">
    <source>
        <dbReference type="SAM" id="Phobius"/>
    </source>
</evidence>
<comment type="caution">
    <text evidence="3">The sequence shown here is derived from an EMBL/GenBank/DDBJ whole genome shotgun (WGS) entry which is preliminary data.</text>
</comment>
<feature type="chain" id="PRO_5009517982" description="DUF4190 domain-containing protein" evidence="2">
    <location>
        <begin position="20"/>
        <end position="138"/>
    </location>
</feature>
<name>A0A1F5BV25_9BACT</name>
<dbReference type="Proteomes" id="UP000176650">
    <property type="component" value="Unassembled WGS sequence"/>
</dbReference>
<feature type="signal peptide" evidence="2">
    <location>
        <begin position="1"/>
        <end position="19"/>
    </location>
</feature>
<keyword evidence="1" id="KW-1133">Transmembrane helix</keyword>